<dbReference type="Proteomes" id="UP001207408">
    <property type="component" value="Unassembled WGS sequence"/>
</dbReference>
<evidence type="ECO:0000313" key="2">
    <source>
        <dbReference type="Proteomes" id="UP001207408"/>
    </source>
</evidence>
<keyword evidence="2" id="KW-1185">Reference proteome</keyword>
<keyword evidence="1" id="KW-0449">Lipoprotein</keyword>
<dbReference type="RefSeq" id="WP_301198279.1">
    <property type="nucleotide sequence ID" value="NZ_JAPDPI010000007.1"/>
</dbReference>
<dbReference type="Gene3D" id="3.30.160.150">
    <property type="entry name" value="Lipoprotein like domain"/>
    <property type="match status" value="1"/>
</dbReference>
<dbReference type="EMBL" id="JAPDPI010000007">
    <property type="protein sequence ID" value="MCW3805050.1"/>
    <property type="molecule type" value="Genomic_DNA"/>
</dbReference>
<dbReference type="Pfam" id="PF04390">
    <property type="entry name" value="LptE"/>
    <property type="match status" value="1"/>
</dbReference>
<gene>
    <name evidence="1" type="primary">lptE</name>
    <name evidence="1" type="ORF">OM074_05395</name>
</gene>
<accession>A0AAE3MC95</accession>
<sequence>MILNNTIKQVIASLVVLFAMVSCKVEFTLNGASVPEEWKTFSVQYFENRAPLINPTLSQDFTEALKDRVTSESKLTLEDRDADIDFSGQITGYNVRPMAIQADAVSAETRLTVSIKVRYRNFKDPKKNWESSFSAYEDFDSNQNINDIEKELTDLIIEKITQDIFNKAFSDW</sequence>
<evidence type="ECO:0000313" key="1">
    <source>
        <dbReference type="EMBL" id="MCW3805050.1"/>
    </source>
</evidence>
<comment type="caution">
    <text evidence="1">The sequence shown here is derived from an EMBL/GenBank/DDBJ whole genome shotgun (WGS) entry which is preliminary data.</text>
</comment>
<dbReference type="GO" id="GO:0019867">
    <property type="term" value="C:outer membrane"/>
    <property type="evidence" value="ECO:0007669"/>
    <property type="project" value="InterPro"/>
</dbReference>
<reference evidence="1" key="1">
    <citation type="submission" date="2022-10" db="EMBL/GenBank/DDBJ databases">
        <authorList>
            <person name="Yu W.X."/>
        </authorList>
    </citation>
    <scope>NUCLEOTIDE SEQUENCE</scope>
    <source>
        <strain evidence="1">D04</strain>
    </source>
</reference>
<dbReference type="GO" id="GO:0043165">
    <property type="term" value="P:Gram-negative-bacterium-type cell outer membrane assembly"/>
    <property type="evidence" value="ECO:0007669"/>
    <property type="project" value="InterPro"/>
</dbReference>
<protein>
    <submittedName>
        <fullName evidence="1">LPS assembly lipoprotein LptE</fullName>
    </submittedName>
</protein>
<dbReference type="AlphaFoldDB" id="A0AAE3MC95"/>
<dbReference type="InterPro" id="IPR007485">
    <property type="entry name" value="LPS_assembly_LptE"/>
</dbReference>
<name>A0AAE3MC95_9BACT</name>
<organism evidence="1 2">
    <name type="scientific">Plebeiibacterium marinum</name>
    <dbReference type="NCBI Taxonomy" id="2992111"/>
    <lineage>
        <taxon>Bacteria</taxon>
        <taxon>Pseudomonadati</taxon>
        <taxon>Bacteroidota</taxon>
        <taxon>Bacteroidia</taxon>
        <taxon>Marinilabiliales</taxon>
        <taxon>Marinilabiliaceae</taxon>
        <taxon>Plebeiibacterium</taxon>
    </lineage>
</organism>
<proteinExistence type="predicted"/>